<dbReference type="InterPro" id="IPR011010">
    <property type="entry name" value="DNA_brk_join_enz"/>
</dbReference>
<comment type="similarity">
    <text evidence="1">Belongs to the 'phage' integrase family.</text>
</comment>
<feature type="domain" description="Tyr recombinase" evidence="4">
    <location>
        <begin position="156"/>
        <end position="335"/>
    </location>
</feature>
<dbReference type="Gene3D" id="1.10.443.10">
    <property type="entry name" value="Intergrase catalytic core"/>
    <property type="match status" value="1"/>
</dbReference>
<organism evidence="5">
    <name type="scientific">uncultured Desulfovibrio sp</name>
    <dbReference type="NCBI Taxonomy" id="167968"/>
    <lineage>
        <taxon>Bacteria</taxon>
        <taxon>Pseudomonadati</taxon>
        <taxon>Thermodesulfobacteriota</taxon>
        <taxon>Desulfovibrionia</taxon>
        <taxon>Desulfovibrionales</taxon>
        <taxon>Desulfovibrionaceae</taxon>
        <taxon>Desulfovibrio</taxon>
        <taxon>environmental samples</taxon>
    </lineage>
</organism>
<dbReference type="GO" id="GO:0006310">
    <property type="term" value="P:DNA recombination"/>
    <property type="evidence" value="ECO:0007669"/>
    <property type="project" value="UniProtKB-KW"/>
</dbReference>
<dbReference type="Pfam" id="PF00589">
    <property type="entry name" value="Phage_integrase"/>
    <property type="match status" value="1"/>
</dbReference>
<evidence type="ECO:0000256" key="2">
    <source>
        <dbReference type="ARBA" id="ARBA00023125"/>
    </source>
</evidence>
<dbReference type="PANTHER" id="PTHR30349:SF41">
    <property type="entry name" value="INTEGRASE_RECOMBINASE PROTEIN MJ0367-RELATED"/>
    <property type="match status" value="1"/>
</dbReference>
<dbReference type="AlphaFoldDB" id="A0A212L8B6"/>
<proteinExistence type="inferred from homology"/>
<keyword evidence="3" id="KW-0233">DNA recombination</keyword>
<dbReference type="PANTHER" id="PTHR30349">
    <property type="entry name" value="PHAGE INTEGRASE-RELATED"/>
    <property type="match status" value="1"/>
</dbReference>
<sequence length="352" mass="39807">MAILEIVKKNGVVFRAYFKFQGHQYSKICYSRKEAKEWEHDAKLALSQQQATPPSLMYSHASRVYLQDCKVRLTPNTFLEQKRHLCEFAVFLTKDVAMTDITKAIATSFIRSIESERGGKAADRRIRTLKALWNWHKDAVPRNPWRFVAKPAVEQYVKYVPTPDDISKVLAAAKPWQADLLNTLLLTGARVSEILNLTWEDVAEHSLKLWTRKRKGGARQYRTLPIGSSLHAIITAQRAITGNTTHVFINPNTGGPYSTRQQTIRDMMKNLCKKAQVKSFGFHAIRHFFAVSLIQSQQAGLTDIQLLLGHQRATTTDIYLKSVSPDINHLAAIIESAVQPAASRMHEVEADG</sequence>
<dbReference type="PROSITE" id="PS51898">
    <property type="entry name" value="TYR_RECOMBINASE"/>
    <property type="match status" value="1"/>
</dbReference>
<evidence type="ECO:0000256" key="1">
    <source>
        <dbReference type="ARBA" id="ARBA00008857"/>
    </source>
</evidence>
<evidence type="ECO:0000313" key="5">
    <source>
        <dbReference type="EMBL" id="SCM73579.1"/>
    </source>
</evidence>
<keyword evidence="2" id="KW-0238">DNA-binding</keyword>
<reference evidence="5" key="1">
    <citation type="submission" date="2016-08" db="EMBL/GenBank/DDBJ databases">
        <authorList>
            <person name="Seilhamer J.J."/>
        </authorList>
    </citation>
    <scope>NUCLEOTIDE SEQUENCE</scope>
    <source>
        <strain evidence="5">86-1</strain>
    </source>
</reference>
<dbReference type="InterPro" id="IPR050090">
    <property type="entry name" value="Tyrosine_recombinase_XerCD"/>
</dbReference>
<dbReference type="RefSeq" id="WP_179980756.1">
    <property type="nucleotide sequence ID" value="NZ_LT608333.1"/>
</dbReference>
<dbReference type="SUPFAM" id="SSF56349">
    <property type="entry name" value="DNA breaking-rejoining enzymes"/>
    <property type="match status" value="1"/>
</dbReference>
<accession>A0A212L8B6</accession>
<dbReference type="InterPro" id="IPR013762">
    <property type="entry name" value="Integrase-like_cat_sf"/>
</dbReference>
<evidence type="ECO:0000256" key="3">
    <source>
        <dbReference type="ARBA" id="ARBA00023172"/>
    </source>
</evidence>
<dbReference type="InterPro" id="IPR002104">
    <property type="entry name" value="Integrase_catalytic"/>
</dbReference>
<protein>
    <submittedName>
        <fullName evidence="5">Putative Integrase</fullName>
    </submittedName>
</protein>
<gene>
    <name evidence="5" type="ORF">KL86DES1_21394</name>
</gene>
<dbReference type="GO" id="GO:0015074">
    <property type="term" value="P:DNA integration"/>
    <property type="evidence" value="ECO:0007669"/>
    <property type="project" value="InterPro"/>
</dbReference>
<evidence type="ECO:0000259" key="4">
    <source>
        <dbReference type="PROSITE" id="PS51898"/>
    </source>
</evidence>
<dbReference type="GO" id="GO:0003677">
    <property type="term" value="F:DNA binding"/>
    <property type="evidence" value="ECO:0007669"/>
    <property type="project" value="UniProtKB-KW"/>
</dbReference>
<dbReference type="CDD" id="cd00397">
    <property type="entry name" value="DNA_BRE_C"/>
    <property type="match status" value="1"/>
</dbReference>
<dbReference type="InterPro" id="IPR010998">
    <property type="entry name" value="Integrase_recombinase_N"/>
</dbReference>
<dbReference type="Gene3D" id="1.10.150.130">
    <property type="match status" value="1"/>
</dbReference>
<dbReference type="EMBL" id="FMJC01000002">
    <property type="protein sequence ID" value="SCM73579.1"/>
    <property type="molecule type" value="Genomic_DNA"/>
</dbReference>
<name>A0A212L8B6_9BACT</name>